<proteinExistence type="predicted"/>
<evidence type="ECO:0000313" key="2">
    <source>
        <dbReference type="EMBL" id="NVP56058.1"/>
    </source>
</evidence>
<dbReference type="EMBL" id="JABXYK010000006">
    <property type="protein sequence ID" value="NVP56058.1"/>
    <property type="molecule type" value="Genomic_DNA"/>
</dbReference>
<accession>A0ABX2QHH1</accession>
<feature type="compositionally biased region" description="Basic and acidic residues" evidence="1">
    <location>
        <begin position="286"/>
        <end position="298"/>
    </location>
</feature>
<gene>
    <name evidence="2" type="ORF">HV823_12430</name>
</gene>
<dbReference type="RefSeq" id="WP_176950025.1">
    <property type="nucleotide sequence ID" value="NZ_JABXYK010000006.1"/>
</dbReference>
<keyword evidence="3" id="KW-1185">Reference proteome</keyword>
<organism evidence="2 3">
    <name type="scientific">Mycoplana rhizolycopersici</name>
    <dbReference type="NCBI Taxonomy" id="2746702"/>
    <lineage>
        <taxon>Bacteria</taxon>
        <taxon>Pseudomonadati</taxon>
        <taxon>Pseudomonadota</taxon>
        <taxon>Alphaproteobacteria</taxon>
        <taxon>Hyphomicrobiales</taxon>
        <taxon>Rhizobiaceae</taxon>
        <taxon>Mycoplana</taxon>
    </lineage>
</organism>
<comment type="caution">
    <text evidence="2">The sequence shown here is derived from an EMBL/GenBank/DDBJ whole genome shotgun (WGS) entry which is preliminary data.</text>
</comment>
<sequence>MSPLEGKACSKQDDIRALRVVDDGKSRQPWIFLSRDVFAWVLLDRWLVRCSQTKWEDSDAFSRMQKRMESVQDVLANGIAAHVDALCLLTKSDITEAAVFSVPAVAETNGLDARIIDLVGAFAAQSALVEKYCEDMSDAMLVLAATMHVTARQYVLARRALQTPWQNKASEEEARKFIKLAFEQLSRRSALAEGLRKSLTANGVLQGDNRQRRLAIYVPMSDIDEIHKPETDIFEAVSAAYDALVEKGELGDPEMPDLDRSEGLIPWDDSWDTPIEPGEIPDQDYDPEKPFGDPRDYPDPDEDFEPLPRKDHRI</sequence>
<name>A0ABX2QHH1_9HYPH</name>
<evidence type="ECO:0000313" key="3">
    <source>
        <dbReference type="Proteomes" id="UP000659172"/>
    </source>
</evidence>
<reference evidence="2 3" key="1">
    <citation type="submission" date="2020-06" db="EMBL/GenBank/DDBJ databases">
        <title>Rhizobium sp.nov. isolated from the tomato plant.</title>
        <authorList>
            <person name="Thin K.K."/>
            <person name="Zhang X."/>
            <person name="He S."/>
        </authorList>
    </citation>
    <scope>NUCLEOTIDE SEQUENCE [LARGE SCALE GENOMIC DNA]</scope>
    <source>
        <strain evidence="2 3">DBTS2</strain>
    </source>
</reference>
<evidence type="ECO:0000256" key="1">
    <source>
        <dbReference type="SAM" id="MobiDB-lite"/>
    </source>
</evidence>
<feature type="region of interest" description="Disordered" evidence="1">
    <location>
        <begin position="249"/>
        <end position="314"/>
    </location>
</feature>
<dbReference type="Proteomes" id="UP000659172">
    <property type="component" value="Unassembled WGS sequence"/>
</dbReference>
<protein>
    <submittedName>
        <fullName evidence="2">Uncharacterized protein</fullName>
    </submittedName>
</protein>